<dbReference type="AlphaFoldDB" id="A0A506PI71"/>
<comment type="caution">
    <text evidence="2">The sequence shown here is derived from an EMBL/GenBank/DDBJ whole genome shotgun (WGS) entry which is preliminary data.</text>
</comment>
<dbReference type="Proteomes" id="UP000317332">
    <property type="component" value="Unassembled WGS sequence"/>
</dbReference>
<feature type="signal peptide" evidence="1">
    <location>
        <begin position="1"/>
        <end position="20"/>
    </location>
</feature>
<sequence length="247" mass="29522">MKLIYRLILFLLIGSFTHHLSSQEDFIYENQVWVGYLTSSRVSDRISIWNDAHFVPESFLIVRTGVTYHFNYSEKVKGSSTLGFARLWLYSQNDITPTRNEYRPWGQTTASFNLNKFTITNRFRYDARFRQEIEDNVLLDSYEFNWRLRYFLMAKYPLIVNDEKNTEWYAYSFNEILFDTGRNVTNGFRLNQNRFTVGIGYKFDNLRIQLGYLNMIKNPPVDGSKVWANTAMLMVFHNFDFRNNKKQ</sequence>
<name>A0A506PI71_9FLAO</name>
<dbReference type="InterPro" id="IPR019619">
    <property type="entry name" value="DUF2490"/>
</dbReference>
<dbReference type="Pfam" id="PF10677">
    <property type="entry name" value="DUF2490"/>
    <property type="match status" value="1"/>
</dbReference>
<proteinExistence type="predicted"/>
<reference evidence="2 3" key="1">
    <citation type="submission" date="2019-06" db="EMBL/GenBank/DDBJ databases">
        <title>Flavobacteriaceae Paucihalobacterium erythroidium CWB-1, complete genome.</title>
        <authorList>
            <person name="Wu S."/>
        </authorList>
    </citation>
    <scope>NUCLEOTIDE SEQUENCE [LARGE SCALE GENOMIC DNA]</scope>
    <source>
        <strain evidence="2 3">CWB-1</strain>
    </source>
</reference>
<evidence type="ECO:0000313" key="2">
    <source>
        <dbReference type="EMBL" id="TPV33264.1"/>
    </source>
</evidence>
<dbReference type="EMBL" id="VHIQ01000004">
    <property type="protein sequence ID" value="TPV33264.1"/>
    <property type="molecule type" value="Genomic_DNA"/>
</dbReference>
<keyword evidence="1" id="KW-0732">Signal</keyword>
<evidence type="ECO:0000313" key="3">
    <source>
        <dbReference type="Proteomes" id="UP000317332"/>
    </source>
</evidence>
<evidence type="ECO:0000256" key="1">
    <source>
        <dbReference type="SAM" id="SignalP"/>
    </source>
</evidence>
<dbReference type="OrthoDB" id="1118734at2"/>
<keyword evidence="3" id="KW-1185">Reference proteome</keyword>
<protein>
    <submittedName>
        <fullName evidence="2">DUF2490 domain-containing protein</fullName>
    </submittedName>
</protein>
<organism evidence="2 3">
    <name type="scientific">Paucihalobacter ruber</name>
    <dbReference type="NCBI Taxonomy" id="2567861"/>
    <lineage>
        <taxon>Bacteria</taxon>
        <taxon>Pseudomonadati</taxon>
        <taxon>Bacteroidota</taxon>
        <taxon>Flavobacteriia</taxon>
        <taxon>Flavobacteriales</taxon>
        <taxon>Flavobacteriaceae</taxon>
        <taxon>Paucihalobacter</taxon>
    </lineage>
</organism>
<gene>
    <name evidence="2" type="ORF">FJ651_09220</name>
</gene>
<dbReference type="RefSeq" id="WP_140990226.1">
    <property type="nucleotide sequence ID" value="NZ_VHIQ01000004.1"/>
</dbReference>
<accession>A0A506PI71</accession>
<feature type="chain" id="PRO_5021326635" evidence="1">
    <location>
        <begin position="21"/>
        <end position="247"/>
    </location>
</feature>